<proteinExistence type="predicted"/>
<organism evidence="1">
    <name type="scientific">hydrothermal vent metagenome</name>
    <dbReference type="NCBI Taxonomy" id="652676"/>
    <lineage>
        <taxon>unclassified sequences</taxon>
        <taxon>metagenomes</taxon>
        <taxon>ecological metagenomes</taxon>
    </lineage>
</organism>
<reference evidence="1" key="1">
    <citation type="submission" date="2016-10" db="EMBL/GenBank/DDBJ databases">
        <authorList>
            <person name="de Groot N.N."/>
        </authorList>
    </citation>
    <scope>NUCLEOTIDE SEQUENCE</scope>
</reference>
<dbReference type="EMBL" id="FPHN01000113">
    <property type="protein sequence ID" value="SFV60348.1"/>
    <property type="molecule type" value="Genomic_DNA"/>
</dbReference>
<dbReference type="AlphaFoldDB" id="A0A1W1C3D0"/>
<protein>
    <submittedName>
        <fullName evidence="1">Uncharacterized protein</fullName>
    </submittedName>
</protein>
<evidence type="ECO:0000313" key="1">
    <source>
        <dbReference type="EMBL" id="SFV60348.1"/>
    </source>
</evidence>
<name>A0A1W1C3D0_9ZZZZ</name>
<gene>
    <name evidence="1" type="ORF">MNB_SV-14-338</name>
</gene>
<sequence length="121" mass="14248">MVLGSMLIHGEIRGIILNKDKLLTKVDENKTIKPPIENTIKQLLQRSKQVKELSKRYSQIAIFYKDQLLFKIQEKDFDKDVTDKNIKFIIHTLENIEKSIDKTKLIIVKDKKTIKKLEEQI</sequence>
<accession>A0A1W1C3D0</accession>